<proteinExistence type="inferred from homology"/>
<dbReference type="Gene3D" id="1.10.3580.10">
    <property type="entry name" value="ATP12 ATPase"/>
    <property type="match status" value="1"/>
</dbReference>
<name>A0A1U9KNP8_9PROT</name>
<dbReference type="PANTHER" id="PTHR21013:SF10">
    <property type="entry name" value="ATP SYNTHASE MITOCHONDRIAL F1 COMPLEX ASSEMBLY FACTOR 2"/>
    <property type="match status" value="1"/>
</dbReference>
<evidence type="ECO:0000256" key="3">
    <source>
        <dbReference type="ARBA" id="ARBA00023186"/>
    </source>
</evidence>
<dbReference type="STRING" id="320497.A0U93_05050"/>
<evidence type="ECO:0000313" key="5">
    <source>
        <dbReference type="Proteomes" id="UP000188604"/>
    </source>
</evidence>
<reference evidence="4 5" key="1">
    <citation type="submission" date="2016-03" db="EMBL/GenBank/DDBJ databases">
        <title>Acetic acid bacteria sequencing.</title>
        <authorList>
            <person name="Brandt J."/>
            <person name="Jakob F."/>
            <person name="Vogel R.F."/>
        </authorList>
    </citation>
    <scope>NUCLEOTIDE SEQUENCE [LARGE SCALE GENOMIC DNA]</scope>
    <source>
        <strain evidence="4 5">NBRC 101099</strain>
    </source>
</reference>
<dbReference type="Pfam" id="PF07542">
    <property type="entry name" value="ATP12"/>
    <property type="match status" value="1"/>
</dbReference>
<dbReference type="Proteomes" id="UP000188604">
    <property type="component" value="Chromosome"/>
</dbReference>
<dbReference type="InterPro" id="IPR042272">
    <property type="entry name" value="ATP12_ATP_synth-F1-assembly_N"/>
</dbReference>
<keyword evidence="5" id="KW-1185">Reference proteome</keyword>
<sequence length="235" mass="25437">MSAARRRFWKEVTVCHLASGLFAVQLDGRSVRLPAGYELAVRQAALASAIAEEWRAIPPDVAFDPGSLPLTGIAGTMIERIAPDRQATVTTLLNYGASDLLFYRDAAEADAQSALFDPVMDLFAAQHGVRPDVTTALAPLPADPRLSDEFTRTLLTFDDAALASLGVLTPALGSLVLGIGLLEGWLESETACAVASFEERSQMQRWGEDVDVLDQLAARARDVDDAMRFYELSRP</sequence>
<organism evidence="4 5">
    <name type="scientific">Neoasaia chiangmaiensis</name>
    <dbReference type="NCBI Taxonomy" id="320497"/>
    <lineage>
        <taxon>Bacteria</taxon>
        <taxon>Pseudomonadati</taxon>
        <taxon>Pseudomonadota</taxon>
        <taxon>Alphaproteobacteria</taxon>
        <taxon>Acetobacterales</taxon>
        <taxon>Acetobacteraceae</taxon>
        <taxon>Neoasaia</taxon>
    </lineage>
</organism>
<comment type="similarity">
    <text evidence="1">Belongs to the ATP12 family.</text>
</comment>
<accession>A0A1U9KNP8</accession>
<evidence type="ECO:0000313" key="4">
    <source>
        <dbReference type="EMBL" id="AQS87408.1"/>
    </source>
</evidence>
<gene>
    <name evidence="4" type="ORF">A0U93_05050</name>
</gene>
<protein>
    <submittedName>
        <fullName evidence="4">Uncharacterized protein</fullName>
    </submittedName>
</protein>
<dbReference type="InterPro" id="IPR011419">
    <property type="entry name" value="ATP12_ATP_synth-F1-assembly"/>
</dbReference>
<dbReference type="GO" id="GO:0043461">
    <property type="term" value="P:proton-transporting ATP synthase complex assembly"/>
    <property type="evidence" value="ECO:0007669"/>
    <property type="project" value="InterPro"/>
</dbReference>
<evidence type="ECO:0000256" key="1">
    <source>
        <dbReference type="ARBA" id="ARBA00008231"/>
    </source>
</evidence>
<dbReference type="KEGG" id="nch:A0U93_05050"/>
<dbReference type="PANTHER" id="PTHR21013">
    <property type="entry name" value="ATP SYNTHASE MITOCHONDRIAL F1 COMPLEX ASSEMBLY FACTOR 2/ATP12 PROTEIN, MITOCHONDRIAL PRECURSOR"/>
    <property type="match status" value="1"/>
</dbReference>
<keyword evidence="3" id="KW-0143">Chaperone</keyword>
<dbReference type="Gene3D" id="3.30.2180.10">
    <property type="entry name" value="ATP12-like"/>
    <property type="match status" value="1"/>
</dbReference>
<dbReference type="EMBL" id="CP014691">
    <property type="protein sequence ID" value="AQS87408.1"/>
    <property type="molecule type" value="Genomic_DNA"/>
</dbReference>
<dbReference type="SUPFAM" id="SSF160909">
    <property type="entry name" value="ATP12-like"/>
    <property type="match status" value="1"/>
</dbReference>
<dbReference type="RefSeq" id="WP_077806390.1">
    <property type="nucleotide sequence ID" value="NZ_BJXS01000009.1"/>
</dbReference>
<keyword evidence="2" id="KW-0809">Transit peptide</keyword>
<evidence type="ECO:0000256" key="2">
    <source>
        <dbReference type="ARBA" id="ARBA00022946"/>
    </source>
</evidence>
<dbReference type="OrthoDB" id="9797825at2"/>
<dbReference type="InterPro" id="IPR023335">
    <property type="entry name" value="ATP12_ortho_dom_sf"/>
</dbReference>
<dbReference type="AlphaFoldDB" id="A0A1U9KNP8"/>